<name>A0ABM0TZM3_CAMSA</name>
<feature type="region of interest" description="Disordered" evidence="1">
    <location>
        <begin position="222"/>
        <end position="308"/>
    </location>
</feature>
<protein>
    <submittedName>
        <fullName evidence="3">TITAN-like protein</fullName>
    </submittedName>
</protein>
<evidence type="ECO:0000256" key="1">
    <source>
        <dbReference type="SAM" id="MobiDB-lite"/>
    </source>
</evidence>
<reference evidence="3" key="2">
    <citation type="submission" date="2025-08" db="UniProtKB">
        <authorList>
            <consortium name="RefSeq"/>
        </authorList>
    </citation>
    <scope>IDENTIFICATION</scope>
    <source>
        <tissue evidence="3">Leaf</tissue>
    </source>
</reference>
<feature type="region of interest" description="Disordered" evidence="1">
    <location>
        <begin position="373"/>
        <end position="422"/>
    </location>
</feature>
<feature type="compositionally biased region" description="Basic and acidic residues" evidence="1">
    <location>
        <begin position="374"/>
        <end position="386"/>
    </location>
</feature>
<evidence type="ECO:0000313" key="3">
    <source>
        <dbReference type="RefSeq" id="XP_010433714.1"/>
    </source>
</evidence>
<organism evidence="2 3">
    <name type="scientific">Camelina sativa</name>
    <name type="common">False flax</name>
    <name type="synonym">Myagrum sativum</name>
    <dbReference type="NCBI Taxonomy" id="90675"/>
    <lineage>
        <taxon>Eukaryota</taxon>
        <taxon>Viridiplantae</taxon>
        <taxon>Streptophyta</taxon>
        <taxon>Embryophyta</taxon>
        <taxon>Tracheophyta</taxon>
        <taxon>Spermatophyta</taxon>
        <taxon>Magnoliopsida</taxon>
        <taxon>eudicotyledons</taxon>
        <taxon>Gunneridae</taxon>
        <taxon>Pentapetalae</taxon>
        <taxon>rosids</taxon>
        <taxon>malvids</taxon>
        <taxon>Brassicales</taxon>
        <taxon>Brassicaceae</taxon>
        <taxon>Camelineae</taxon>
        <taxon>Camelina</taxon>
    </lineage>
</organism>
<accession>A0ABM0TZM3</accession>
<evidence type="ECO:0000313" key="2">
    <source>
        <dbReference type="Proteomes" id="UP000694864"/>
    </source>
</evidence>
<dbReference type="GeneID" id="104717786"/>
<proteinExistence type="predicted"/>
<dbReference type="Pfam" id="PF14968">
    <property type="entry name" value="CCDC84"/>
    <property type="match status" value="1"/>
</dbReference>
<gene>
    <name evidence="3" type="primary">LOC104717786</name>
</gene>
<dbReference type="PANTHER" id="PTHR31198:SF1">
    <property type="entry name" value="CENTROSOMAL AT-AC SPLICING FACTOR"/>
    <property type="match status" value="1"/>
</dbReference>
<sequence length="422" mass="47459">MKEPSKKSEIEYCKVCRLHHDHGSRHKYFPRHKDLLSTFLDRFRTKIADVRFFLKNPSVLRPQEQSQNRVWCVFCDEDIVELGSSFACSKAINHFASSDHLKNVKQFLSKNGPAMDCIDDFRISEANVATWRRKCQSLGSEDASSFKGSCEQLSGTSNDIHNKLAFKTMDKIENVPAQLINSHHSSDVLPLQYNTNKYQISHSELPGVAHYGSYLNMDSSHLPLHTDPPSNLPGNGFGKHVIPSRSKDYPSSQDQERKQIKGSYSSPGEVGMTSISSSHSSDACGNVHSGAPPPWLDANDGNSSNVQLNQSDMSSSFQAKIPGNTRKLNPNRVGAAWAEKRKIEIEMEKRGQTMNSKVDAEWLPNFGRVWQSGTRKESRKEFEKEKRKLVKTESISTESEPVKIQPYISKRARRETGENGSG</sequence>
<feature type="compositionally biased region" description="Polar residues" evidence="1">
    <location>
        <begin position="273"/>
        <end position="283"/>
    </location>
</feature>
<dbReference type="RefSeq" id="XP_010433714.1">
    <property type="nucleotide sequence ID" value="XM_010435412.2"/>
</dbReference>
<dbReference type="PANTHER" id="PTHR31198">
    <property type="entry name" value="COILED-COIL DOMAIN-CONTAINING PROTEIN 84"/>
    <property type="match status" value="1"/>
</dbReference>
<dbReference type="InterPro" id="IPR028015">
    <property type="entry name" value="CCDC84-like"/>
</dbReference>
<reference evidence="2" key="1">
    <citation type="journal article" date="2014" name="Nat. Commun.">
        <title>The emerging biofuel crop Camelina sativa retains a highly undifferentiated hexaploid genome structure.</title>
        <authorList>
            <person name="Kagale S."/>
            <person name="Koh C."/>
            <person name="Nixon J."/>
            <person name="Bollina V."/>
            <person name="Clarke W.E."/>
            <person name="Tuteja R."/>
            <person name="Spillane C."/>
            <person name="Robinson S.J."/>
            <person name="Links M.G."/>
            <person name="Clarke C."/>
            <person name="Higgins E.E."/>
            <person name="Huebert T."/>
            <person name="Sharpe A.G."/>
            <person name="Parkin I.A."/>
        </authorList>
    </citation>
    <scope>NUCLEOTIDE SEQUENCE [LARGE SCALE GENOMIC DNA]</scope>
    <source>
        <strain evidence="2">cv. DH55</strain>
    </source>
</reference>
<keyword evidence="2" id="KW-1185">Reference proteome</keyword>
<dbReference type="Proteomes" id="UP000694864">
    <property type="component" value="Chromosome 10"/>
</dbReference>